<protein>
    <submittedName>
        <fullName evidence="1">50S ribosomal protein L13</fullName>
    </submittedName>
</protein>
<name>A0A2G9YAX6_9BACT</name>
<keyword evidence="1" id="KW-0689">Ribosomal protein</keyword>
<reference evidence="1 2" key="1">
    <citation type="submission" date="2017-09" db="EMBL/GenBank/DDBJ databases">
        <title>Depth-based differentiation of microbial function through sediment-hosted aquifers and enrichment of novel symbionts in the deep terrestrial subsurface.</title>
        <authorList>
            <person name="Probst A.J."/>
            <person name="Ladd B."/>
            <person name="Jarett J.K."/>
            <person name="Geller-Mcgrath D.E."/>
            <person name="Sieber C.M."/>
            <person name="Emerson J.B."/>
            <person name="Anantharaman K."/>
            <person name="Thomas B.C."/>
            <person name="Malmstrom R."/>
            <person name="Stieglmeier M."/>
            <person name="Klingl A."/>
            <person name="Woyke T."/>
            <person name="Ryan C.M."/>
            <person name="Banfield J.F."/>
        </authorList>
    </citation>
    <scope>NUCLEOTIDE SEQUENCE [LARGE SCALE GENOMIC DNA]</scope>
    <source>
        <strain evidence="1">CG23_combo_of_CG06-09_8_20_14_all_48_7</strain>
    </source>
</reference>
<sequence length="33" mass="3935">MLPKNRLAEKMFRKMKVYARAEHPHASQNPIKI</sequence>
<dbReference type="GO" id="GO:0003735">
    <property type="term" value="F:structural constituent of ribosome"/>
    <property type="evidence" value="ECO:0007669"/>
    <property type="project" value="InterPro"/>
</dbReference>
<dbReference type="AlphaFoldDB" id="A0A2G9YAX6"/>
<organism evidence="1 2">
    <name type="scientific">bacterium (Candidatus Ratteibacteria) CG23_combo_of_CG06-09_8_20_14_all_48_7</name>
    <dbReference type="NCBI Taxonomy" id="2014292"/>
    <lineage>
        <taxon>Bacteria</taxon>
        <taxon>Candidatus Ratteibacteria</taxon>
    </lineage>
</organism>
<dbReference type="GO" id="GO:0005840">
    <property type="term" value="C:ribosome"/>
    <property type="evidence" value="ECO:0007669"/>
    <property type="project" value="UniProtKB-KW"/>
</dbReference>
<proteinExistence type="predicted"/>
<accession>A0A2G9YAX6</accession>
<dbReference type="GO" id="GO:0006412">
    <property type="term" value="P:translation"/>
    <property type="evidence" value="ECO:0007669"/>
    <property type="project" value="InterPro"/>
</dbReference>
<comment type="caution">
    <text evidence="1">The sequence shown here is derived from an EMBL/GenBank/DDBJ whole genome shotgun (WGS) entry which is preliminary data.</text>
</comment>
<dbReference type="InterPro" id="IPR036899">
    <property type="entry name" value="Ribosomal_uL13_sf"/>
</dbReference>
<gene>
    <name evidence="1" type="ORF">COX46_02605</name>
</gene>
<keyword evidence="1" id="KW-0687">Ribonucleoprotein</keyword>
<evidence type="ECO:0000313" key="1">
    <source>
        <dbReference type="EMBL" id="PIP16377.1"/>
    </source>
</evidence>
<dbReference type="Gene3D" id="3.90.1180.10">
    <property type="entry name" value="Ribosomal protein L13"/>
    <property type="match status" value="1"/>
</dbReference>
<evidence type="ECO:0000313" key="2">
    <source>
        <dbReference type="Proteomes" id="UP000230392"/>
    </source>
</evidence>
<feature type="non-terminal residue" evidence="1">
    <location>
        <position position="1"/>
    </location>
</feature>
<dbReference type="EMBL" id="PCRF01000124">
    <property type="protein sequence ID" value="PIP16377.1"/>
    <property type="molecule type" value="Genomic_DNA"/>
</dbReference>
<dbReference type="SUPFAM" id="SSF52161">
    <property type="entry name" value="Ribosomal protein L13"/>
    <property type="match status" value="1"/>
</dbReference>
<dbReference type="Proteomes" id="UP000230392">
    <property type="component" value="Unassembled WGS sequence"/>
</dbReference>